<sequence>MDYVQLARLPLFRGVSPEELERIFGTLRIREERFDKGEMLAMQDEPVNRLIILLRGSVKGEMTDPSGKLIKVEDIEAPSPLAILFLFGKDNRFPVSATAREAVEAVVIPKRSVLRMLSMNERVLENYLGLSADFAVRLSRKLHFMAFRTIRQKMALYLLHLSKESGSDTVELDKTKTALAEYFGISRPSLEREIARMQADGLIAAERRRIVIRDKMGLARLADK</sequence>
<evidence type="ECO:0000256" key="2">
    <source>
        <dbReference type="ARBA" id="ARBA00023125"/>
    </source>
</evidence>
<keyword evidence="1" id="KW-0805">Transcription regulation</keyword>
<reference evidence="6 7" key="1">
    <citation type="submission" date="2018-06" db="EMBL/GenBank/DDBJ databases">
        <authorList>
            <consortium name="Pathogen Informatics"/>
            <person name="Doyle S."/>
        </authorList>
    </citation>
    <scope>NUCLEOTIDE SEQUENCE [LARGE SCALE GENOMIC DNA]</scope>
    <source>
        <strain evidence="6 7">NCTC11190</strain>
    </source>
</reference>
<dbReference type="InterPro" id="IPR000595">
    <property type="entry name" value="cNMP-bd_dom"/>
</dbReference>
<dbReference type="GO" id="GO:0005829">
    <property type="term" value="C:cytosol"/>
    <property type="evidence" value="ECO:0007669"/>
    <property type="project" value="TreeGrafter"/>
</dbReference>
<dbReference type="SUPFAM" id="SSF51206">
    <property type="entry name" value="cAMP-binding domain-like"/>
    <property type="match status" value="1"/>
</dbReference>
<dbReference type="InterPro" id="IPR036390">
    <property type="entry name" value="WH_DNA-bd_sf"/>
</dbReference>
<evidence type="ECO:0000313" key="6">
    <source>
        <dbReference type="EMBL" id="SUE34368.1"/>
    </source>
</evidence>
<dbReference type="PROSITE" id="PS51063">
    <property type="entry name" value="HTH_CRP_2"/>
    <property type="match status" value="1"/>
</dbReference>
<name>A0A379MRW4_9BACT</name>
<dbReference type="CDD" id="cd00038">
    <property type="entry name" value="CAP_ED"/>
    <property type="match status" value="1"/>
</dbReference>
<accession>A0A379MRW4</accession>
<evidence type="ECO:0000256" key="1">
    <source>
        <dbReference type="ARBA" id="ARBA00023015"/>
    </source>
</evidence>
<dbReference type="InterPro" id="IPR018490">
    <property type="entry name" value="cNMP-bd_dom_sf"/>
</dbReference>
<dbReference type="SMART" id="SM00100">
    <property type="entry name" value="cNMP"/>
    <property type="match status" value="1"/>
</dbReference>
<evidence type="ECO:0000259" key="5">
    <source>
        <dbReference type="PROSITE" id="PS51063"/>
    </source>
</evidence>
<dbReference type="SUPFAM" id="SSF46785">
    <property type="entry name" value="Winged helix' DNA-binding domain"/>
    <property type="match status" value="1"/>
</dbReference>
<feature type="domain" description="Cyclic nucleotide-binding" evidence="4">
    <location>
        <begin position="11"/>
        <end position="117"/>
    </location>
</feature>
<dbReference type="EMBL" id="UGVL01000001">
    <property type="protein sequence ID" value="SUE34368.1"/>
    <property type="molecule type" value="Genomic_DNA"/>
</dbReference>
<keyword evidence="7" id="KW-1185">Reference proteome</keyword>
<dbReference type="PANTHER" id="PTHR24567:SF58">
    <property type="entry name" value="CYCLIC AMP-BINDING REGULATORY PROTEIN"/>
    <property type="match status" value="1"/>
</dbReference>
<dbReference type="AlphaFoldDB" id="A0A379MRW4"/>
<dbReference type="GO" id="GO:0003700">
    <property type="term" value="F:DNA-binding transcription factor activity"/>
    <property type="evidence" value="ECO:0007669"/>
    <property type="project" value="TreeGrafter"/>
</dbReference>
<dbReference type="GO" id="GO:0003677">
    <property type="term" value="F:DNA binding"/>
    <property type="evidence" value="ECO:0007669"/>
    <property type="project" value="UniProtKB-KW"/>
</dbReference>
<gene>
    <name evidence="6" type="primary">ntcA</name>
    <name evidence="6" type="ORF">NCTC11190_01591</name>
</gene>
<feature type="domain" description="HTH crp-type" evidence="5">
    <location>
        <begin position="148"/>
        <end position="216"/>
    </location>
</feature>
<evidence type="ECO:0000256" key="3">
    <source>
        <dbReference type="ARBA" id="ARBA00023163"/>
    </source>
</evidence>
<dbReference type="InterPro" id="IPR050397">
    <property type="entry name" value="Env_Response_Regulators"/>
</dbReference>
<evidence type="ECO:0000313" key="7">
    <source>
        <dbReference type="Proteomes" id="UP000255233"/>
    </source>
</evidence>
<dbReference type="Proteomes" id="UP000255233">
    <property type="component" value="Unassembled WGS sequence"/>
</dbReference>
<dbReference type="SMART" id="SM00419">
    <property type="entry name" value="HTH_CRP"/>
    <property type="match status" value="1"/>
</dbReference>
<evidence type="ECO:0000259" key="4">
    <source>
        <dbReference type="PROSITE" id="PS50042"/>
    </source>
</evidence>
<dbReference type="OrthoDB" id="1116216at2"/>
<keyword evidence="3" id="KW-0804">Transcription</keyword>
<dbReference type="Pfam" id="PF00027">
    <property type="entry name" value="cNMP_binding"/>
    <property type="match status" value="1"/>
</dbReference>
<dbReference type="STRING" id="880526.GCA_000427365_02228"/>
<organism evidence="6 7">
    <name type="scientific">Rikenella microfusus</name>
    <dbReference type="NCBI Taxonomy" id="28139"/>
    <lineage>
        <taxon>Bacteria</taxon>
        <taxon>Pseudomonadati</taxon>
        <taxon>Bacteroidota</taxon>
        <taxon>Bacteroidia</taxon>
        <taxon>Bacteroidales</taxon>
        <taxon>Rikenellaceae</taxon>
        <taxon>Rikenella</taxon>
    </lineage>
</organism>
<dbReference type="InterPro" id="IPR012318">
    <property type="entry name" value="HTH_CRP"/>
</dbReference>
<protein>
    <submittedName>
        <fullName evidence="6">Global nitrogen regulator</fullName>
    </submittedName>
</protein>
<proteinExistence type="predicted"/>
<dbReference type="RefSeq" id="WP_027291757.1">
    <property type="nucleotide sequence ID" value="NZ_DBEWVC010000099.1"/>
</dbReference>
<dbReference type="Pfam" id="PF13545">
    <property type="entry name" value="HTH_Crp_2"/>
    <property type="match status" value="1"/>
</dbReference>
<dbReference type="PANTHER" id="PTHR24567">
    <property type="entry name" value="CRP FAMILY TRANSCRIPTIONAL REGULATORY PROTEIN"/>
    <property type="match status" value="1"/>
</dbReference>
<keyword evidence="2" id="KW-0238">DNA-binding</keyword>
<dbReference type="InterPro" id="IPR014710">
    <property type="entry name" value="RmlC-like_jellyroll"/>
</dbReference>
<dbReference type="Gene3D" id="2.60.120.10">
    <property type="entry name" value="Jelly Rolls"/>
    <property type="match status" value="1"/>
</dbReference>
<dbReference type="PROSITE" id="PS50042">
    <property type="entry name" value="CNMP_BINDING_3"/>
    <property type="match status" value="1"/>
</dbReference>